<dbReference type="PANTHER" id="PTHR47723:SF13">
    <property type="entry name" value="PUTATIVE-RELATED"/>
    <property type="match status" value="1"/>
</dbReference>
<dbReference type="PROSITE" id="PS50879">
    <property type="entry name" value="RNASE_H_1"/>
    <property type="match status" value="1"/>
</dbReference>
<dbReference type="SUPFAM" id="SSF53098">
    <property type="entry name" value="Ribonuclease H-like"/>
    <property type="match status" value="1"/>
</dbReference>
<organism evidence="2 3">
    <name type="scientific">Microthlaspi erraticum</name>
    <dbReference type="NCBI Taxonomy" id="1685480"/>
    <lineage>
        <taxon>Eukaryota</taxon>
        <taxon>Viridiplantae</taxon>
        <taxon>Streptophyta</taxon>
        <taxon>Embryophyta</taxon>
        <taxon>Tracheophyta</taxon>
        <taxon>Spermatophyta</taxon>
        <taxon>Magnoliopsida</taxon>
        <taxon>eudicotyledons</taxon>
        <taxon>Gunneridae</taxon>
        <taxon>Pentapetalae</taxon>
        <taxon>rosids</taxon>
        <taxon>malvids</taxon>
        <taxon>Brassicales</taxon>
        <taxon>Brassicaceae</taxon>
        <taxon>Coluteocarpeae</taxon>
        <taxon>Microthlaspi</taxon>
    </lineage>
</organism>
<dbReference type="EMBL" id="CACVBM020001151">
    <property type="protein sequence ID" value="CAA7034666.1"/>
    <property type="molecule type" value="Genomic_DNA"/>
</dbReference>
<evidence type="ECO:0000313" key="3">
    <source>
        <dbReference type="Proteomes" id="UP000467841"/>
    </source>
</evidence>
<feature type="domain" description="RNase H type-1" evidence="1">
    <location>
        <begin position="108"/>
        <end position="238"/>
    </location>
</feature>
<dbReference type="AlphaFoldDB" id="A0A6D2J6L7"/>
<evidence type="ECO:0000313" key="2">
    <source>
        <dbReference type="EMBL" id="CAA7034666.1"/>
    </source>
</evidence>
<proteinExistence type="predicted"/>
<keyword evidence="3" id="KW-1185">Reference proteome</keyword>
<dbReference type="InterPro" id="IPR002156">
    <property type="entry name" value="RNaseH_domain"/>
</dbReference>
<evidence type="ECO:0000259" key="1">
    <source>
        <dbReference type="PROSITE" id="PS50879"/>
    </source>
</evidence>
<dbReference type="InterPro" id="IPR036397">
    <property type="entry name" value="RNaseH_sf"/>
</dbReference>
<dbReference type="InterPro" id="IPR012337">
    <property type="entry name" value="RNaseH-like_sf"/>
</dbReference>
<name>A0A6D2J6L7_9BRAS</name>
<protein>
    <recommendedName>
        <fullName evidence="1">RNase H type-1 domain-containing protein</fullName>
    </recommendedName>
</protein>
<accession>A0A6D2J6L7</accession>
<dbReference type="PANTHER" id="PTHR47723">
    <property type="entry name" value="OS05G0353850 PROTEIN"/>
    <property type="match status" value="1"/>
</dbReference>
<comment type="caution">
    <text evidence="2">The sequence shown here is derived from an EMBL/GenBank/DDBJ whole genome shotgun (WGS) entry which is preliminary data.</text>
</comment>
<dbReference type="GO" id="GO:0004523">
    <property type="term" value="F:RNA-DNA hybrid ribonuclease activity"/>
    <property type="evidence" value="ECO:0007669"/>
    <property type="project" value="InterPro"/>
</dbReference>
<sequence length="272" mass="30671">MAGIWAKIVPIRKRQQFFTQSLLSWLFENLQTDVMVANVPWATTFAMAVWWSWKWRCSNVFGENRKCRDRVLFVTELPAEVWKANQALSVRVGASPRVHRLVGWKAPVAGWMRLNTDGASRGNPGLASAGGVIRDVLGKWICGFSLNIGLCSAPLAELWGVYYGLVMAWEKRIPQLEVEVDSELVVGFLKKGVSNTHPLAFLVSLCHGFISKDWSVHIVHVFREANRLADGLANHAFSLPLGFHWFELVPPSLESVLWEDEIGFTRPRDVCL</sequence>
<reference evidence="2" key="1">
    <citation type="submission" date="2020-01" db="EMBL/GenBank/DDBJ databases">
        <authorList>
            <person name="Mishra B."/>
        </authorList>
    </citation>
    <scope>NUCLEOTIDE SEQUENCE [LARGE SCALE GENOMIC DNA]</scope>
</reference>
<gene>
    <name evidence="2" type="ORF">MERR_LOCUS21901</name>
</gene>
<dbReference type="Proteomes" id="UP000467841">
    <property type="component" value="Unassembled WGS sequence"/>
</dbReference>
<dbReference type="CDD" id="cd06222">
    <property type="entry name" value="RNase_H_like"/>
    <property type="match status" value="1"/>
</dbReference>
<dbReference type="OrthoDB" id="1107337at2759"/>
<dbReference type="InterPro" id="IPR044730">
    <property type="entry name" value="RNase_H-like_dom_plant"/>
</dbReference>
<dbReference type="InterPro" id="IPR053151">
    <property type="entry name" value="RNase_H-like"/>
</dbReference>
<dbReference type="Pfam" id="PF13456">
    <property type="entry name" value="RVT_3"/>
    <property type="match status" value="1"/>
</dbReference>
<dbReference type="GO" id="GO:0003676">
    <property type="term" value="F:nucleic acid binding"/>
    <property type="evidence" value="ECO:0007669"/>
    <property type="project" value="InterPro"/>
</dbReference>
<dbReference type="Gene3D" id="3.30.420.10">
    <property type="entry name" value="Ribonuclease H-like superfamily/Ribonuclease H"/>
    <property type="match status" value="1"/>
</dbReference>